<evidence type="ECO:0000313" key="2">
    <source>
        <dbReference type="EMBL" id="QDU81175.1"/>
    </source>
</evidence>
<dbReference type="InterPro" id="IPR025714">
    <property type="entry name" value="Methyltranfer_dom"/>
</dbReference>
<evidence type="ECO:0000313" key="3">
    <source>
        <dbReference type="Proteomes" id="UP000317178"/>
    </source>
</evidence>
<dbReference type="Proteomes" id="UP000317178">
    <property type="component" value="Chromosome"/>
</dbReference>
<dbReference type="GO" id="GO:0008168">
    <property type="term" value="F:methyltransferase activity"/>
    <property type="evidence" value="ECO:0007669"/>
    <property type="project" value="UniProtKB-KW"/>
</dbReference>
<evidence type="ECO:0000259" key="1">
    <source>
        <dbReference type="Pfam" id="PF13847"/>
    </source>
</evidence>
<dbReference type="KEGG" id="plon:Pla110_29130"/>
<dbReference type="Pfam" id="PF13847">
    <property type="entry name" value="Methyltransf_31"/>
    <property type="match status" value="1"/>
</dbReference>
<dbReference type="OrthoDB" id="9790457at2"/>
<accession>A0A518CPM5</accession>
<keyword evidence="3" id="KW-1185">Reference proteome</keyword>
<proteinExistence type="predicted"/>
<organism evidence="2 3">
    <name type="scientific">Polystyrenella longa</name>
    <dbReference type="NCBI Taxonomy" id="2528007"/>
    <lineage>
        <taxon>Bacteria</taxon>
        <taxon>Pseudomonadati</taxon>
        <taxon>Planctomycetota</taxon>
        <taxon>Planctomycetia</taxon>
        <taxon>Planctomycetales</taxon>
        <taxon>Planctomycetaceae</taxon>
        <taxon>Polystyrenella</taxon>
    </lineage>
</organism>
<protein>
    <submittedName>
        <fullName evidence="2">Putative S-adenosylmethionine-dependent methyltransferase/MSMEI_2290</fullName>
        <ecNumber evidence="2">2.1.1.-</ecNumber>
    </submittedName>
</protein>
<reference evidence="2 3" key="1">
    <citation type="submission" date="2019-02" db="EMBL/GenBank/DDBJ databases">
        <title>Deep-cultivation of Planctomycetes and their phenomic and genomic characterization uncovers novel biology.</title>
        <authorList>
            <person name="Wiegand S."/>
            <person name="Jogler M."/>
            <person name="Boedeker C."/>
            <person name="Pinto D."/>
            <person name="Vollmers J."/>
            <person name="Rivas-Marin E."/>
            <person name="Kohn T."/>
            <person name="Peeters S.H."/>
            <person name="Heuer A."/>
            <person name="Rast P."/>
            <person name="Oberbeckmann S."/>
            <person name="Bunk B."/>
            <person name="Jeske O."/>
            <person name="Meyerdierks A."/>
            <person name="Storesund J.E."/>
            <person name="Kallscheuer N."/>
            <person name="Luecker S."/>
            <person name="Lage O.M."/>
            <person name="Pohl T."/>
            <person name="Merkel B.J."/>
            <person name="Hornburger P."/>
            <person name="Mueller R.-W."/>
            <person name="Bruemmer F."/>
            <person name="Labrenz M."/>
            <person name="Spormann A.M."/>
            <person name="Op den Camp H."/>
            <person name="Overmann J."/>
            <person name="Amann R."/>
            <person name="Jetten M.S.M."/>
            <person name="Mascher T."/>
            <person name="Medema M.H."/>
            <person name="Devos D.P."/>
            <person name="Kaster A.-K."/>
            <person name="Ovreas L."/>
            <person name="Rohde M."/>
            <person name="Galperin M.Y."/>
            <person name="Jogler C."/>
        </authorList>
    </citation>
    <scope>NUCLEOTIDE SEQUENCE [LARGE SCALE GENOMIC DNA]</scope>
    <source>
        <strain evidence="2 3">Pla110</strain>
    </source>
</reference>
<dbReference type="EC" id="2.1.1.-" evidence="2"/>
<gene>
    <name evidence="2" type="ORF">Pla110_29130</name>
</gene>
<dbReference type="PANTHER" id="PTHR43861">
    <property type="entry name" value="TRANS-ACONITATE 2-METHYLTRANSFERASE-RELATED"/>
    <property type="match status" value="1"/>
</dbReference>
<keyword evidence="2" id="KW-0489">Methyltransferase</keyword>
<dbReference type="GO" id="GO:0032259">
    <property type="term" value="P:methylation"/>
    <property type="evidence" value="ECO:0007669"/>
    <property type="project" value="UniProtKB-KW"/>
</dbReference>
<keyword evidence="2" id="KW-0808">Transferase</keyword>
<dbReference type="CDD" id="cd02440">
    <property type="entry name" value="AdoMet_MTases"/>
    <property type="match status" value="1"/>
</dbReference>
<dbReference type="SUPFAM" id="SSF53335">
    <property type="entry name" value="S-adenosyl-L-methionine-dependent methyltransferases"/>
    <property type="match status" value="1"/>
</dbReference>
<dbReference type="Gene3D" id="3.40.50.150">
    <property type="entry name" value="Vaccinia Virus protein VP39"/>
    <property type="match status" value="1"/>
</dbReference>
<dbReference type="InterPro" id="IPR029063">
    <property type="entry name" value="SAM-dependent_MTases_sf"/>
</dbReference>
<name>A0A518CPM5_9PLAN</name>
<dbReference type="EMBL" id="CP036281">
    <property type="protein sequence ID" value="QDU81175.1"/>
    <property type="molecule type" value="Genomic_DNA"/>
</dbReference>
<feature type="domain" description="Methyltransferase" evidence="1">
    <location>
        <begin position="100"/>
        <end position="201"/>
    </location>
</feature>
<dbReference type="AlphaFoldDB" id="A0A518CPM5"/>
<sequence>MGKIMSDPKYYDYRQNRMINIDTEGCELVEWKQKFETCPFARHTKGFKIFLSPDKLAANDEYAESDPYNVEKQIDSQFHQRRFGITIDLLQQAEKHLKRPLKILDLGCGEGHITQLMLDRFPTAEVTGLDYAVSAIEYAHEHFPDIDFCVGDATSGPYAQEYFDVVVCNNLWEHVPDPMHLLREMDKFLKPGGFIIVSTPSRYRISNLFRVLLGKPVAFMSEHHVTEYTVGQVIEQFRFGGFQVIEMLSRPISTGSLLGRILRKIINIWINLIKSHHQLEATVFYLAQKPATKTPGRSL</sequence>